<dbReference type="EMBL" id="JAPQKH010000006">
    <property type="protein sequence ID" value="KAJ5093537.1"/>
    <property type="molecule type" value="Genomic_DNA"/>
</dbReference>
<evidence type="ECO:0000256" key="4">
    <source>
        <dbReference type="ARBA" id="ARBA00023033"/>
    </source>
</evidence>
<reference evidence="6" key="2">
    <citation type="journal article" date="2023" name="IMA Fungus">
        <title>Comparative genomic study of the Penicillium genus elucidates a diverse pangenome and 15 lateral gene transfer events.</title>
        <authorList>
            <person name="Petersen C."/>
            <person name="Sorensen T."/>
            <person name="Nielsen M.R."/>
            <person name="Sondergaard T.E."/>
            <person name="Sorensen J.L."/>
            <person name="Fitzpatrick D.A."/>
            <person name="Frisvad J.C."/>
            <person name="Nielsen K.L."/>
        </authorList>
    </citation>
    <scope>NUCLEOTIDE SEQUENCE</scope>
    <source>
        <strain evidence="6">IBT 30069</strain>
    </source>
</reference>
<feature type="domain" description="FAD-binding" evidence="5">
    <location>
        <begin position="150"/>
        <end position="327"/>
    </location>
</feature>
<dbReference type="PRINTS" id="PR00420">
    <property type="entry name" value="RNGMNOXGNASE"/>
</dbReference>
<reference evidence="6" key="1">
    <citation type="submission" date="2022-11" db="EMBL/GenBank/DDBJ databases">
        <authorList>
            <person name="Petersen C."/>
        </authorList>
    </citation>
    <scope>NUCLEOTIDE SEQUENCE</scope>
    <source>
        <strain evidence="6">IBT 30069</strain>
    </source>
</reference>
<keyword evidence="3" id="KW-0560">Oxidoreductase</keyword>
<keyword evidence="1" id="KW-0285">Flavoprotein</keyword>
<dbReference type="InterPro" id="IPR036188">
    <property type="entry name" value="FAD/NAD-bd_sf"/>
</dbReference>
<evidence type="ECO:0000313" key="6">
    <source>
        <dbReference type="EMBL" id="KAJ5093537.1"/>
    </source>
</evidence>
<keyword evidence="4" id="KW-0503">Monooxygenase</keyword>
<evidence type="ECO:0000256" key="3">
    <source>
        <dbReference type="ARBA" id="ARBA00023002"/>
    </source>
</evidence>
<gene>
    <name evidence="6" type="ORF">N7456_009398</name>
</gene>
<dbReference type="Gene3D" id="3.50.50.60">
    <property type="entry name" value="FAD/NAD(P)-binding domain"/>
    <property type="match status" value="1"/>
</dbReference>
<dbReference type="InterPro" id="IPR002938">
    <property type="entry name" value="FAD-bd"/>
</dbReference>
<dbReference type="PANTHER" id="PTHR46972:SF1">
    <property type="entry name" value="FAD DEPENDENT OXIDOREDUCTASE DOMAIN-CONTAINING PROTEIN"/>
    <property type="match status" value="1"/>
</dbReference>
<dbReference type="GO" id="GO:0004497">
    <property type="term" value="F:monooxygenase activity"/>
    <property type="evidence" value="ECO:0007669"/>
    <property type="project" value="UniProtKB-KW"/>
</dbReference>
<evidence type="ECO:0000256" key="2">
    <source>
        <dbReference type="ARBA" id="ARBA00022827"/>
    </source>
</evidence>
<evidence type="ECO:0000259" key="5">
    <source>
        <dbReference type="Pfam" id="PF01494"/>
    </source>
</evidence>
<dbReference type="AlphaFoldDB" id="A0A9W9F4S7"/>
<protein>
    <recommendedName>
        <fullName evidence="5">FAD-binding domain-containing protein</fullName>
    </recommendedName>
</protein>
<dbReference type="Pfam" id="PF01494">
    <property type="entry name" value="FAD_binding_3"/>
    <property type="match status" value="2"/>
</dbReference>
<dbReference type="GO" id="GO:0071949">
    <property type="term" value="F:FAD binding"/>
    <property type="evidence" value="ECO:0007669"/>
    <property type="project" value="InterPro"/>
</dbReference>
<evidence type="ECO:0000313" key="7">
    <source>
        <dbReference type="Proteomes" id="UP001149165"/>
    </source>
</evidence>
<keyword evidence="2" id="KW-0274">FAD</keyword>
<feature type="domain" description="FAD-binding" evidence="5">
    <location>
        <begin position="5"/>
        <end position="72"/>
    </location>
</feature>
<accession>A0A9W9F4S7</accession>
<dbReference type="OrthoDB" id="655030at2759"/>
<evidence type="ECO:0000256" key="1">
    <source>
        <dbReference type="ARBA" id="ARBA00022630"/>
    </source>
</evidence>
<proteinExistence type="predicted"/>
<dbReference type="Proteomes" id="UP001149165">
    <property type="component" value="Unassembled WGS sequence"/>
</dbReference>
<dbReference type="SUPFAM" id="SSF51905">
    <property type="entry name" value="FAD/NAD(P)-binding domain"/>
    <property type="match status" value="1"/>
</dbReference>
<organism evidence="6 7">
    <name type="scientific">Penicillium angulare</name>
    <dbReference type="NCBI Taxonomy" id="116970"/>
    <lineage>
        <taxon>Eukaryota</taxon>
        <taxon>Fungi</taxon>
        <taxon>Dikarya</taxon>
        <taxon>Ascomycota</taxon>
        <taxon>Pezizomycotina</taxon>
        <taxon>Eurotiomycetes</taxon>
        <taxon>Eurotiomycetidae</taxon>
        <taxon>Eurotiales</taxon>
        <taxon>Aspergillaceae</taxon>
        <taxon>Penicillium</taxon>
    </lineage>
</organism>
<name>A0A9W9F4S7_9EURO</name>
<sequence>MSPIRVAIVGAGPTGLTLARLLLNKPNLEVTVFESEKSRNIRPQGGTLDLHPDTGLAALKEAGLWDEFLKNVRYDGEAITVCDKRLHKFLRVSGTEEGSSRGRPEIDRKALREMLLDSLPAEIIIWGCHLREIDQGHNLIFDHGIESGFDLVVGADGAWSKIRKLLSDQKPIYSGLGGYMMNIPNAKETAPECYELTNRGSMFSFSDGRSICSQQIGDGSLYLLCISQVSEDWREKLPHDTHDAEAVKASLKTVFSDWHPGLQQLIESAQDPVPHSLYMLPVGWSWENRSSVTLIGDAAHLMTPFAGEGVNLGMQDAAMLSRAILKATNSPDPATQLAVEVKAFEADLFVRAERTAILTKDMMNYMMFTDGSPRTIVDKFILRMLTFHDKTLLDYLRYPLLAALLKSYFFLHNLWYQ</sequence>
<comment type="caution">
    <text evidence="6">The sequence shown here is derived from an EMBL/GenBank/DDBJ whole genome shotgun (WGS) entry which is preliminary data.</text>
</comment>
<keyword evidence="7" id="KW-1185">Reference proteome</keyword>
<dbReference type="PANTHER" id="PTHR46972">
    <property type="entry name" value="MONOOXYGENASE ASQM-RELATED"/>
    <property type="match status" value="1"/>
</dbReference>